<dbReference type="GO" id="GO:0060090">
    <property type="term" value="F:molecular adaptor activity"/>
    <property type="evidence" value="ECO:0007669"/>
    <property type="project" value="TreeGrafter"/>
</dbReference>
<feature type="compositionally biased region" description="Basic and acidic residues" evidence="8">
    <location>
        <begin position="1355"/>
        <end position="1379"/>
    </location>
</feature>
<keyword evidence="2 6" id="KW-0813">Transport</keyword>
<feature type="coiled-coil region" evidence="7">
    <location>
        <begin position="640"/>
        <end position="709"/>
    </location>
</feature>
<keyword evidence="5 7" id="KW-0175">Coiled coil</keyword>
<dbReference type="GO" id="GO:1990316">
    <property type="term" value="C:Atg1/ULK1 kinase complex"/>
    <property type="evidence" value="ECO:0007669"/>
    <property type="project" value="TreeGrafter"/>
</dbReference>
<keyword evidence="12" id="KW-1185">Reference proteome</keyword>
<feature type="compositionally biased region" description="Basic and acidic residues" evidence="8">
    <location>
        <begin position="1143"/>
        <end position="1154"/>
    </location>
</feature>
<feature type="region of interest" description="Disordered" evidence="8">
    <location>
        <begin position="1142"/>
        <end position="1379"/>
    </location>
</feature>
<evidence type="ECO:0000256" key="4">
    <source>
        <dbReference type="ARBA" id="ARBA00023006"/>
    </source>
</evidence>
<evidence type="ECO:0000256" key="1">
    <source>
        <dbReference type="ARBA" id="ARBA00009729"/>
    </source>
</evidence>
<evidence type="ECO:0000259" key="9">
    <source>
        <dbReference type="Pfam" id="PF04108"/>
    </source>
</evidence>
<feature type="compositionally biased region" description="Polar residues" evidence="8">
    <location>
        <begin position="1300"/>
        <end position="1309"/>
    </location>
</feature>
<dbReference type="GO" id="GO:0034727">
    <property type="term" value="P:piecemeal microautophagy of the nucleus"/>
    <property type="evidence" value="ECO:0007669"/>
    <property type="project" value="TreeGrafter"/>
</dbReference>
<dbReference type="GO" id="GO:0000422">
    <property type="term" value="P:autophagy of mitochondrion"/>
    <property type="evidence" value="ECO:0007669"/>
    <property type="project" value="TreeGrafter"/>
</dbReference>
<feature type="compositionally biased region" description="Pro residues" evidence="8">
    <location>
        <begin position="1178"/>
        <end position="1189"/>
    </location>
</feature>
<organism evidence="11 12">
    <name type="scientific">Leucocoprinus leucothites</name>
    <dbReference type="NCBI Taxonomy" id="201217"/>
    <lineage>
        <taxon>Eukaryota</taxon>
        <taxon>Fungi</taxon>
        <taxon>Dikarya</taxon>
        <taxon>Basidiomycota</taxon>
        <taxon>Agaricomycotina</taxon>
        <taxon>Agaricomycetes</taxon>
        <taxon>Agaricomycetidae</taxon>
        <taxon>Agaricales</taxon>
        <taxon>Agaricineae</taxon>
        <taxon>Agaricaceae</taxon>
        <taxon>Leucocoprinus</taxon>
    </lineage>
</organism>
<comment type="caution">
    <text evidence="11">The sequence shown here is derived from an EMBL/GenBank/DDBJ whole genome shotgun (WGS) entry which is preliminary data.</text>
</comment>
<feature type="coiled-coil region" evidence="7">
    <location>
        <begin position="764"/>
        <end position="812"/>
    </location>
</feature>
<dbReference type="GO" id="GO:0061709">
    <property type="term" value="P:reticulophagy"/>
    <property type="evidence" value="ECO:0007669"/>
    <property type="project" value="TreeGrafter"/>
</dbReference>
<sequence>MLRICRAEDGRLFQTNATLRDIEKAGNLELFIHQETGFDQEAMLAYLSDGRRLTNSNVRDLAGAADQTIYVFNKFYLDYELEDVLRELHVQPALQPIVEENIPATPPFRPSQLAASYLRTARLHHEQVNSMLISLHYQHEAIRIATSSLDLHVLAVFDTFDSLATNSKRELERQTVLLEGLDADLELIKRVRIHVDFMSNAVRRAIEAGERHRTLGDYVSNDKMRTVAAGCARTHDDLKMRFELAEQAVLKLKEGTDMVRSSVGDRRLLDDAEASFRRSQALVEKITDYAAALEDPTTNIDSLINELRQLDHDLRDEVHFVAEVKSEYTEQCINTIRRISLLNNDVVQIPPALTALQASFRGKNSFSHIQRLHNMLYAYGATVIEIVRRKEFSRFFFQRAQTILEVMAKLSASERKKRQVYRSEIHGQLPFDTRGMDDPVPTIDFSPTGSTDAAYSLERADVDALVQVLDDLEQYTKASNDDIALRAVNECKVSLNRLIVKMDGLETGFDRIAERSLLSASRVSTSRRRSIEAEEQAYQELAEQLRATEEVKVHQETAFQEERAALQPEIQRLKKNLEQTSSSLSTEQERGNRLERELHQVRAQLESDARARRALESRNADLAADTEAQRISLGRALADATDQSREVEHLRQELTQVKAEFEEVKTLETKNAVKVVALLEEQANNLRKLEDARARGEDLQAQIEAARAESGEVHQALKEASSEKDRLLRAQASEHDRIIRDHRAEADGDRAVLERQFFELKVALETKERTVKDLKSEVEVANADAVGLRQELQRVEHELRDARHTERILREDLRAGQVSRSDFEQRLEDGGRLLAQILDVAITFRDSHVKAMATAQAMTSHTTSARHATATNAFNMAESGLSSGLRHSIIGHGHNEEAEPIDPSEPAAALEILRAFDHDHFLEVISKTGSTIRKWQKQCKEYRERAKGKISFRNFTKGDLALFLPTRNSVSKPWAAFNVSFPHYFLQATGHLAEQLKTREWIVARITSITERVVDHQDPTSNPYGLGDGVKYYMLEVEDWTQPSQNKRRVSSRKVSVDKAKDGISAITPINSPPTLPPVIASGPPETEVEETFRVTHPPNSQFFPVRARSNSSPGARPSSLSRLLAQASENQIDSLAAQYDGSQHDDITPHETPQDNSSSPRDTPSPPPRNSHSPVQTSPPPPPSPSLPPIISSVPQNFSSQASPLRPASRASRLSTTSKFSGRIPALGTSSPGGAKAPPTTALADQTLLSSSPSNDGNPFGSPVTPSPEGSVSDGMNNFLNRNRRRTTSYNVPRPSPLAGSSTAQDPQSPARPVLTAANTLANLASNWGVSFGRRKKTDMNSLTPTVESPPPEELAREGSSHDRVRSDTSARDLLKRL</sequence>
<comment type="similarity">
    <text evidence="1 6">Belongs to the ATG11 family.</text>
</comment>
<feature type="domain" description="Autophagy protein ATG17-like" evidence="9">
    <location>
        <begin position="113"/>
        <end position="425"/>
    </location>
</feature>
<feature type="coiled-coil region" evidence="7">
    <location>
        <begin position="528"/>
        <end position="604"/>
    </location>
</feature>
<proteinExistence type="inferred from homology"/>
<protein>
    <recommendedName>
        <fullName evidence="6">Autophagy-related protein 11</fullName>
    </recommendedName>
</protein>
<keyword evidence="3 6" id="KW-0653">Protein transport</keyword>
<evidence type="ECO:0000256" key="6">
    <source>
        <dbReference type="RuleBase" id="RU367075"/>
    </source>
</evidence>
<feature type="region of interest" description="Disordered" evidence="8">
    <location>
        <begin position="1065"/>
        <end position="1122"/>
    </location>
</feature>
<feature type="compositionally biased region" description="Polar residues" evidence="8">
    <location>
        <begin position="1244"/>
        <end position="1258"/>
    </location>
</feature>
<evidence type="ECO:0000256" key="2">
    <source>
        <dbReference type="ARBA" id="ARBA00022448"/>
    </source>
</evidence>
<evidence type="ECO:0000256" key="8">
    <source>
        <dbReference type="SAM" id="MobiDB-lite"/>
    </source>
</evidence>
<dbReference type="OrthoDB" id="447953at2759"/>
<evidence type="ECO:0000256" key="5">
    <source>
        <dbReference type="ARBA" id="ARBA00023054"/>
    </source>
</evidence>
<name>A0A8H5G1W0_9AGAR</name>
<dbReference type="Pfam" id="PF04108">
    <property type="entry name" value="ATG17_like"/>
    <property type="match status" value="1"/>
</dbReference>
<dbReference type="GO" id="GO:0000045">
    <property type="term" value="P:autophagosome assembly"/>
    <property type="evidence" value="ECO:0007669"/>
    <property type="project" value="UniProtKB-UniRule"/>
</dbReference>
<dbReference type="EMBL" id="JAACJO010000006">
    <property type="protein sequence ID" value="KAF5356786.1"/>
    <property type="molecule type" value="Genomic_DNA"/>
</dbReference>
<comment type="function">
    <text evidence="6">Involved in cytoplasm to vacuole transport (Cvt), pexophagy, mitophagy and nucleophagy. Recruits mitochondria for their selective degradation via autophagy (mitophagy) during starvation. Works as scaffold proteins that recruit ATG proteins to the pre-autophagosome (PAS), the site of vesicle/autophagosome formation. Required for the Cvt vesicles completion.</text>
</comment>
<feature type="compositionally biased region" description="Low complexity" evidence="8">
    <location>
        <begin position="1316"/>
        <end position="1326"/>
    </location>
</feature>
<evidence type="ECO:0000256" key="7">
    <source>
        <dbReference type="SAM" id="Coils"/>
    </source>
</evidence>
<dbReference type="GO" id="GO:0015031">
    <property type="term" value="P:protein transport"/>
    <property type="evidence" value="ECO:0007669"/>
    <property type="project" value="UniProtKB-KW"/>
</dbReference>
<evidence type="ECO:0000259" key="10">
    <source>
        <dbReference type="Pfam" id="PF10377"/>
    </source>
</evidence>
<dbReference type="Proteomes" id="UP000559027">
    <property type="component" value="Unassembled WGS sequence"/>
</dbReference>
<dbReference type="InterPro" id="IPR040040">
    <property type="entry name" value="ATG11"/>
</dbReference>
<dbReference type="PANTHER" id="PTHR13222:SF1">
    <property type="entry name" value="RB1-INDUCIBLE COILED-COIL PROTEIN 1"/>
    <property type="match status" value="1"/>
</dbReference>
<dbReference type="InterPro" id="IPR019460">
    <property type="entry name" value="Atg11_C"/>
</dbReference>
<dbReference type="InterPro" id="IPR045326">
    <property type="entry name" value="ATG17-like_dom"/>
</dbReference>
<dbReference type="PANTHER" id="PTHR13222">
    <property type="entry name" value="RB1-INDUCIBLE COILED-COIL"/>
    <property type="match status" value="1"/>
</dbReference>
<dbReference type="GO" id="GO:0019901">
    <property type="term" value="F:protein kinase binding"/>
    <property type="evidence" value="ECO:0007669"/>
    <property type="project" value="TreeGrafter"/>
</dbReference>
<dbReference type="GO" id="GO:0034045">
    <property type="term" value="C:phagophore assembly site membrane"/>
    <property type="evidence" value="ECO:0007669"/>
    <property type="project" value="UniProtKB-SubCell"/>
</dbReference>
<evidence type="ECO:0000313" key="12">
    <source>
        <dbReference type="Proteomes" id="UP000559027"/>
    </source>
</evidence>
<feature type="compositionally biased region" description="Polar residues" evidence="8">
    <location>
        <begin position="1098"/>
        <end position="1122"/>
    </location>
</feature>
<keyword evidence="6" id="KW-0472">Membrane</keyword>
<dbReference type="Pfam" id="PF10377">
    <property type="entry name" value="ATG11"/>
    <property type="match status" value="1"/>
</dbReference>
<evidence type="ECO:0000313" key="11">
    <source>
        <dbReference type="EMBL" id="KAF5356786.1"/>
    </source>
</evidence>
<comment type="subcellular location">
    <subcellularLocation>
        <location evidence="6">Preautophagosomal structure membrane</location>
        <topology evidence="6">Peripheral membrane protein</topology>
    </subcellularLocation>
    <subcellularLocation>
        <location evidence="6">Vacuole membrane</location>
        <topology evidence="6">Peripheral membrane protein</topology>
    </subcellularLocation>
    <text evidence="6">During pexophagy, accumulates in the vacuolar membrane region, where the peroxisomes contact the vacuole.</text>
</comment>
<comment type="subunit">
    <text evidence="6">Homodimer.</text>
</comment>
<accession>A0A8H5G1W0</accession>
<feature type="domain" description="Autophagy-related protein 11 C-terminal" evidence="10">
    <location>
        <begin position="924"/>
        <end position="1038"/>
    </location>
</feature>
<reference evidence="11 12" key="1">
    <citation type="journal article" date="2020" name="ISME J.">
        <title>Uncovering the hidden diversity of litter-decomposition mechanisms in mushroom-forming fungi.</title>
        <authorList>
            <person name="Floudas D."/>
            <person name="Bentzer J."/>
            <person name="Ahren D."/>
            <person name="Johansson T."/>
            <person name="Persson P."/>
            <person name="Tunlid A."/>
        </authorList>
    </citation>
    <scope>NUCLEOTIDE SEQUENCE [LARGE SCALE GENOMIC DNA]</scope>
    <source>
        <strain evidence="11 12">CBS 146.42</strain>
    </source>
</reference>
<dbReference type="GO" id="GO:0005774">
    <property type="term" value="C:vacuolar membrane"/>
    <property type="evidence" value="ECO:0007669"/>
    <property type="project" value="UniProtKB-SubCell"/>
</dbReference>
<dbReference type="GO" id="GO:1903599">
    <property type="term" value="P:positive regulation of autophagy of mitochondrion"/>
    <property type="evidence" value="ECO:0007669"/>
    <property type="project" value="UniProtKB-UniRule"/>
</dbReference>
<gene>
    <name evidence="11" type="ORF">D9756_006559</name>
</gene>
<keyword evidence="6" id="KW-0926">Vacuole</keyword>
<dbReference type="GO" id="GO:0034517">
    <property type="term" value="P:ribophagy"/>
    <property type="evidence" value="ECO:0007669"/>
    <property type="project" value="TreeGrafter"/>
</dbReference>
<keyword evidence="4 6" id="KW-0072">Autophagy</keyword>
<evidence type="ECO:0000256" key="3">
    <source>
        <dbReference type="ARBA" id="ARBA00022927"/>
    </source>
</evidence>